<evidence type="ECO:0000259" key="4">
    <source>
        <dbReference type="Pfam" id="PF00294"/>
    </source>
</evidence>
<keyword evidence="3 5" id="KW-0418">Kinase</keyword>
<name>A0A9D9H5Q4_9BACT</name>
<protein>
    <submittedName>
        <fullName evidence="5">Carbohydrate kinase</fullName>
    </submittedName>
</protein>
<evidence type="ECO:0000256" key="1">
    <source>
        <dbReference type="ARBA" id="ARBA00010688"/>
    </source>
</evidence>
<evidence type="ECO:0000313" key="6">
    <source>
        <dbReference type="Proteomes" id="UP000823636"/>
    </source>
</evidence>
<proteinExistence type="inferred from homology"/>
<dbReference type="InterPro" id="IPR029056">
    <property type="entry name" value="Ribokinase-like"/>
</dbReference>
<dbReference type="AlphaFoldDB" id="A0A9D9H5Q4"/>
<dbReference type="CDD" id="cd01167">
    <property type="entry name" value="bac_FRK"/>
    <property type="match status" value="1"/>
</dbReference>
<comment type="similarity">
    <text evidence="1">Belongs to the carbohydrate kinase PfkB family.</text>
</comment>
<dbReference type="GO" id="GO:0016301">
    <property type="term" value="F:kinase activity"/>
    <property type="evidence" value="ECO:0007669"/>
    <property type="project" value="UniProtKB-KW"/>
</dbReference>
<sequence>MNTSSFVVGIGEVLWDVFPEGKQLGGAPANFVYHVTRFGCQGLLVSAVGKNDAYGDEICEALGERNIKSLIERLEYPTGRVQVSLDKFGIPEYDIVKDVAWDNIVFTEELESIAQKTVAVCFGSLAQRNPVSRKTIMKFVDAVPDTPASYKIFDINLRQNFYDKEILEYSIKRCNILKINEEELLKLRDLFYDKSMPDYEVCNKLKQDFSLKYLILTRGAENSFVYADDKIIFRDTPKVNVVDTVGAGDSFTAAFVASLLNGADAETAHTVAVETSAYVCTQQGAMPEMPVR</sequence>
<reference evidence="5" key="1">
    <citation type="submission" date="2020-10" db="EMBL/GenBank/DDBJ databases">
        <authorList>
            <person name="Gilroy R."/>
        </authorList>
    </citation>
    <scope>NUCLEOTIDE SEQUENCE</scope>
    <source>
        <strain evidence="5">G3-4614</strain>
    </source>
</reference>
<organism evidence="5 6">
    <name type="scientific">Candidatus Caccoplasma merdipullorum</name>
    <dbReference type="NCBI Taxonomy" id="2840718"/>
    <lineage>
        <taxon>Bacteria</taxon>
        <taxon>Pseudomonadati</taxon>
        <taxon>Bacteroidota</taxon>
        <taxon>Bacteroidia</taxon>
        <taxon>Bacteroidales</taxon>
        <taxon>Bacteroidaceae</taxon>
        <taxon>Bacteroidaceae incertae sedis</taxon>
        <taxon>Candidatus Caccoplasma</taxon>
    </lineage>
</organism>
<dbReference type="PANTHER" id="PTHR43085">
    <property type="entry name" value="HEXOKINASE FAMILY MEMBER"/>
    <property type="match status" value="1"/>
</dbReference>
<dbReference type="Pfam" id="PF00294">
    <property type="entry name" value="PfkB"/>
    <property type="match status" value="1"/>
</dbReference>
<comment type="caution">
    <text evidence="5">The sequence shown here is derived from an EMBL/GenBank/DDBJ whole genome shotgun (WGS) entry which is preliminary data.</text>
</comment>
<dbReference type="PANTHER" id="PTHR43085:SF57">
    <property type="entry name" value="CARBOHYDRATE KINASE PFKB DOMAIN-CONTAINING PROTEIN"/>
    <property type="match status" value="1"/>
</dbReference>
<dbReference type="PROSITE" id="PS00584">
    <property type="entry name" value="PFKB_KINASES_2"/>
    <property type="match status" value="1"/>
</dbReference>
<keyword evidence="2" id="KW-0808">Transferase</keyword>
<dbReference type="InterPro" id="IPR002173">
    <property type="entry name" value="Carboh/pur_kinase_PfkB_CS"/>
</dbReference>
<dbReference type="Proteomes" id="UP000823636">
    <property type="component" value="Unassembled WGS sequence"/>
</dbReference>
<dbReference type="EMBL" id="JADIMW010000003">
    <property type="protein sequence ID" value="MBO8437346.1"/>
    <property type="molecule type" value="Genomic_DNA"/>
</dbReference>
<reference evidence="5" key="2">
    <citation type="journal article" date="2021" name="PeerJ">
        <title>Extensive microbial diversity within the chicken gut microbiome revealed by metagenomics and culture.</title>
        <authorList>
            <person name="Gilroy R."/>
            <person name="Ravi A."/>
            <person name="Getino M."/>
            <person name="Pursley I."/>
            <person name="Horton D.L."/>
            <person name="Alikhan N.F."/>
            <person name="Baker D."/>
            <person name="Gharbi K."/>
            <person name="Hall N."/>
            <person name="Watson M."/>
            <person name="Adriaenssens E.M."/>
            <person name="Foster-Nyarko E."/>
            <person name="Jarju S."/>
            <person name="Secka A."/>
            <person name="Antonio M."/>
            <person name="Oren A."/>
            <person name="Chaudhuri R.R."/>
            <person name="La Ragione R."/>
            <person name="Hildebrand F."/>
            <person name="Pallen M.J."/>
        </authorList>
    </citation>
    <scope>NUCLEOTIDE SEQUENCE</scope>
    <source>
        <strain evidence="5">G3-4614</strain>
    </source>
</reference>
<evidence type="ECO:0000256" key="3">
    <source>
        <dbReference type="ARBA" id="ARBA00022777"/>
    </source>
</evidence>
<dbReference type="InterPro" id="IPR050306">
    <property type="entry name" value="PfkB_Carbo_kinase"/>
</dbReference>
<accession>A0A9D9H5Q4</accession>
<gene>
    <name evidence="5" type="ORF">IAC54_00400</name>
</gene>
<dbReference type="SUPFAM" id="SSF53613">
    <property type="entry name" value="Ribokinase-like"/>
    <property type="match status" value="1"/>
</dbReference>
<evidence type="ECO:0000313" key="5">
    <source>
        <dbReference type="EMBL" id="MBO8437346.1"/>
    </source>
</evidence>
<dbReference type="InterPro" id="IPR011611">
    <property type="entry name" value="PfkB_dom"/>
</dbReference>
<evidence type="ECO:0000256" key="2">
    <source>
        <dbReference type="ARBA" id="ARBA00022679"/>
    </source>
</evidence>
<dbReference type="Gene3D" id="3.40.1190.20">
    <property type="match status" value="1"/>
</dbReference>
<feature type="domain" description="Carbohydrate kinase PfkB" evidence="4">
    <location>
        <begin position="22"/>
        <end position="290"/>
    </location>
</feature>